<dbReference type="EMBL" id="SACQ01000001">
    <property type="protein sequence ID" value="RVU32736.1"/>
    <property type="molecule type" value="Genomic_DNA"/>
</dbReference>
<keyword evidence="1" id="KW-0472">Membrane</keyword>
<name>A0A437QE15_9GAMM</name>
<keyword evidence="1" id="KW-0812">Transmembrane</keyword>
<protein>
    <submittedName>
        <fullName evidence="2">Uncharacterized protein</fullName>
    </submittedName>
</protein>
<evidence type="ECO:0000313" key="2">
    <source>
        <dbReference type="EMBL" id="RVU32736.1"/>
    </source>
</evidence>
<feature type="transmembrane region" description="Helical" evidence="1">
    <location>
        <begin position="12"/>
        <end position="34"/>
    </location>
</feature>
<reference evidence="2 3" key="1">
    <citation type="submission" date="2019-01" db="EMBL/GenBank/DDBJ databases">
        <authorList>
            <person name="Chen W.-M."/>
        </authorList>
    </citation>
    <scope>NUCLEOTIDE SEQUENCE [LARGE SCALE GENOMIC DNA]</scope>
    <source>
        <strain evidence="2 3">HPM-16</strain>
    </source>
</reference>
<feature type="transmembrane region" description="Helical" evidence="1">
    <location>
        <begin position="118"/>
        <end position="138"/>
    </location>
</feature>
<evidence type="ECO:0000256" key="1">
    <source>
        <dbReference type="SAM" id="Phobius"/>
    </source>
</evidence>
<keyword evidence="1" id="KW-1133">Transmembrane helix</keyword>
<comment type="caution">
    <text evidence="2">The sequence shown here is derived from an EMBL/GenBank/DDBJ whole genome shotgun (WGS) entry which is preliminary data.</text>
</comment>
<accession>A0A437QE15</accession>
<evidence type="ECO:0000313" key="3">
    <source>
        <dbReference type="Proteomes" id="UP000282818"/>
    </source>
</evidence>
<keyword evidence="3" id="KW-1185">Reference proteome</keyword>
<dbReference type="AlphaFoldDB" id="A0A437QE15"/>
<feature type="transmembrane region" description="Helical" evidence="1">
    <location>
        <begin position="88"/>
        <end position="106"/>
    </location>
</feature>
<feature type="transmembrane region" description="Helical" evidence="1">
    <location>
        <begin position="54"/>
        <end position="76"/>
    </location>
</feature>
<proteinExistence type="predicted"/>
<gene>
    <name evidence="2" type="ORF">EOE65_03510</name>
</gene>
<organism evidence="2 3">
    <name type="scientific">Neptunomonas marina</name>
    <dbReference type="NCBI Taxonomy" id="1815562"/>
    <lineage>
        <taxon>Bacteria</taxon>
        <taxon>Pseudomonadati</taxon>
        <taxon>Pseudomonadota</taxon>
        <taxon>Gammaproteobacteria</taxon>
        <taxon>Oceanospirillales</taxon>
        <taxon>Oceanospirillaceae</taxon>
        <taxon>Neptunomonas</taxon>
    </lineage>
</organism>
<dbReference type="Proteomes" id="UP000282818">
    <property type="component" value="Unassembled WGS sequence"/>
</dbReference>
<sequence length="148" mass="15686">MEYQLNLKGVLALSIGALIAIATAVAHLSCIFLGPSCYQAQMAPPEIVQSATEGTLLAPMATLIISFLFLVCAVFAMSGAGFIKKLPFIEPVLATISGLSLLRGLATIPSSYAFPEMVSAFSITAGLIWFVAGLLYFYGFRSLRQPSS</sequence>